<dbReference type="PANTHER" id="PTHR33640:SF3">
    <property type="entry name" value="DUF4408 DOMAIN-CONTAINING PROTEIN"/>
    <property type="match status" value="1"/>
</dbReference>
<keyword evidence="3" id="KW-1185">Reference proteome</keyword>
<reference evidence="2" key="2">
    <citation type="submission" date="2021-03" db="UniProtKB">
        <authorList>
            <consortium name="EnsemblPlants"/>
        </authorList>
    </citation>
    <scope>IDENTIFICATION</scope>
</reference>
<protein>
    <recommendedName>
        <fullName evidence="4">DUF4408 domain-containing protein</fullName>
    </recommendedName>
</protein>
<evidence type="ECO:0000313" key="3">
    <source>
        <dbReference type="Proteomes" id="UP000596660"/>
    </source>
</evidence>
<dbReference type="Gramene" id="AUR62004089-RA">
    <property type="protein sequence ID" value="AUR62004089-RA:cds"/>
    <property type="gene ID" value="AUR62004089"/>
</dbReference>
<feature type="transmembrane region" description="Helical" evidence="1">
    <location>
        <begin position="52"/>
        <end position="75"/>
    </location>
</feature>
<keyword evidence="1" id="KW-0472">Membrane</keyword>
<dbReference type="OMA" id="DHMVVIP"/>
<sequence>MDSSFMKLCRQLQSLAKLFRFVEVCILVIFLSWLSAHLPFAVRISGEYFRKLVSLILCPTSIFLLGNAIVVTLLVKSGLFSGDCSSSIDNAVAELYNEFRSEDDDDIPVLVKEEIVYQDKEIICEENVKKPLVSKVVLEEIKPKAVFSDEKTPETVFSDEKEVEVKASYRRSQSENMMKRECVENKQEKLRRSETDIYWRSLTGDESTAEELMEDGMSSDEFRRTIEAFIAKQVSFHREERLSVVLHSQA</sequence>
<dbReference type="GeneID" id="110682527"/>
<keyword evidence="1" id="KW-0812">Transmembrane</keyword>
<dbReference type="Proteomes" id="UP000596660">
    <property type="component" value="Unplaced"/>
</dbReference>
<dbReference type="AlphaFoldDB" id="A0A803KYI0"/>
<evidence type="ECO:0000313" key="2">
    <source>
        <dbReference type="EnsemblPlants" id="AUR62004089-RA:cds"/>
    </source>
</evidence>
<accession>A0A803KYI0</accession>
<organism evidence="2 3">
    <name type="scientific">Chenopodium quinoa</name>
    <name type="common">Quinoa</name>
    <dbReference type="NCBI Taxonomy" id="63459"/>
    <lineage>
        <taxon>Eukaryota</taxon>
        <taxon>Viridiplantae</taxon>
        <taxon>Streptophyta</taxon>
        <taxon>Embryophyta</taxon>
        <taxon>Tracheophyta</taxon>
        <taxon>Spermatophyta</taxon>
        <taxon>Magnoliopsida</taxon>
        <taxon>eudicotyledons</taxon>
        <taxon>Gunneridae</taxon>
        <taxon>Pentapetalae</taxon>
        <taxon>Caryophyllales</taxon>
        <taxon>Chenopodiaceae</taxon>
        <taxon>Chenopodioideae</taxon>
        <taxon>Atripliceae</taxon>
        <taxon>Chenopodium</taxon>
    </lineage>
</organism>
<dbReference type="RefSeq" id="XP_021714560.1">
    <property type="nucleotide sequence ID" value="XM_021858868.1"/>
</dbReference>
<reference evidence="2" key="1">
    <citation type="journal article" date="2017" name="Nature">
        <title>The genome of Chenopodium quinoa.</title>
        <authorList>
            <person name="Jarvis D.E."/>
            <person name="Ho Y.S."/>
            <person name="Lightfoot D.J."/>
            <person name="Schmoeckel S.M."/>
            <person name="Li B."/>
            <person name="Borm T.J.A."/>
            <person name="Ohyanagi H."/>
            <person name="Mineta K."/>
            <person name="Michell C.T."/>
            <person name="Saber N."/>
            <person name="Kharbatia N.M."/>
            <person name="Rupper R.R."/>
            <person name="Sharp A.R."/>
            <person name="Dally N."/>
            <person name="Boughton B.A."/>
            <person name="Woo Y.H."/>
            <person name="Gao G."/>
            <person name="Schijlen E.G.W.M."/>
            <person name="Guo X."/>
            <person name="Momin A.A."/>
            <person name="Negrao S."/>
            <person name="Al-Babili S."/>
            <person name="Gehring C."/>
            <person name="Roessner U."/>
            <person name="Jung C."/>
            <person name="Murphy K."/>
            <person name="Arold S.T."/>
            <person name="Gojobori T."/>
            <person name="van der Linden C.G."/>
            <person name="van Loo E.N."/>
            <person name="Jellen E.N."/>
            <person name="Maughan P.J."/>
            <person name="Tester M."/>
        </authorList>
    </citation>
    <scope>NUCLEOTIDE SEQUENCE [LARGE SCALE GENOMIC DNA]</scope>
    <source>
        <strain evidence="2">cv. PI 614886</strain>
    </source>
</reference>
<evidence type="ECO:0000256" key="1">
    <source>
        <dbReference type="SAM" id="Phobius"/>
    </source>
</evidence>
<dbReference type="PANTHER" id="PTHR33640">
    <property type="entry name" value="TRANSMEMBRANE PROTEIN"/>
    <property type="match status" value="1"/>
</dbReference>
<evidence type="ECO:0008006" key="4">
    <source>
        <dbReference type="Google" id="ProtNLM"/>
    </source>
</evidence>
<dbReference type="OrthoDB" id="1916829at2759"/>
<feature type="transmembrane region" description="Helical" evidence="1">
    <location>
        <begin position="21"/>
        <end position="40"/>
    </location>
</feature>
<gene>
    <name evidence="2" type="primary">LOC110682527</name>
</gene>
<keyword evidence="1" id="KW-1133">Transmembrane helix</keyword>
<proteinExistence type="predicted"/>
<dbReference type="EnsemblPlants" id="AUR62004089-RA">
    <property type="protein sequence ID" value="AUR62004089-RA:cds"/>
    <property type="gene ID" value="AUR62004089"/>
</dbReference>
<dbReference type="KEGG" id="cqi:110682527"/>
<name>A0A803KYI0_CHEQI</name>